<reference evidence="1 2" key="1">
    <citation type="journal article" date="2015" name="Genome Announc.">
        <title>Draft Genome Sequence of Filamentous Marine Cyanobacterium Lyngbya confervoides Strain BDU141951.</title>
        <authorList>
            <person name="Chandrababunaidu M.M."/>
            <person name="Sen D."/>
            <person name="Tripathy S."/>
        </authorList>
    </citation>
    <scope>NUCLEOTIDE SEQUENCE [LARGE SCALE GENOMIC DNA]</scope>
    <source>
        <strain evidence="1 2">BDU141951</strain>
    </source>
</reference>
<comment type="caution">
    <text evidence="1">The sequence shown here is derived from an EMBL/GenBank/DDBJ whole genome shotgun (WGS) entry which is preliminary data.</text>
</comment>
<keyword evidence="2" id="KW-1185">Reference proteome</keyword>
<evidence type="ECO:0000313" key="2">
    <source>
        <dbReference type="Proteomes" id="UP000031561"/>
    </source>
</evidence>
<protein>
    <submittedName>
        <fullName evidence="1">Uncharacterized protein</fullName>
    </submittedName>
</protein>
<evidence type="ECO:0000313" key="1">
    <source>
        <dbReference type="EMBL" id="MCM1982625.1"/>
    </source>
</evidence>
<dbReference type="AlphaFoldDB" id="A0ABD4T1Z4"/>
<proteinExistence type="predicted"/>
<accession>A0ABD4T1Z4</accession>
<name>A0ABD4T1Z4_9CYAN</name>
<dbReference type="RefSeq" id="WP_166274503.1">
    <property type="nucleotide sequence ID" value="NZ_JTHE03000044.1"/>
</dbReference>
<dbReference type="EMBL" id="JTHE03000044">
    <property type="protein sequence ID" value="MCM1982625.1"/>
    <property type="molecule type" value="Genomic_DNA"/>
</dbReference>
<dbReference type="Proteomes" id="UP000031561">
    <property type="component" value="Unassembled WGS sequence"/>
</dbReference>
<organism evidence="1 2">
    <name type="scientific">Lyngbya confervoides BDU141951</name>
    <dbReference type="NCBI Taxonomy" id="1574623"/>
    <lineage>
        <taxon>Bacteria</taxon>
        <taxon>Bacillati</taxon>
        <taxon>Cyanobacteriota</taxon>
        <taxon>Cyanophyceae</taxon>
        <taxon>Oscillatoriophycideae</taxon>
        <taxon>Oscillatoriales</taxon>
        <taxon>Microcoleaceae</taxon>
        <taxon>Lyngbya</taxon>
    </lineage>
</organism>
<gene>
    <name evidence="1" type="ORF">QQ91_0007280</name>
</gene>
<sequence length="195" mass="21166">MVLRQFPVWIGLGLGFASLWHPAQPALGQGQSASQPITTQCLHPLRGESHCQVHRFPLGNGLQIQWPDGSLTEIRLDSPQAQLRDGLNADWQGIDAAGLCWQDQCFQASRQALTLLQRGKAPIAAQCYHPLNGTTACQVQVPASTFQYHIDRGYGEPVRLSGKPRYQIAGLPNLSLAPAPSLGFCANGICVFSLQ</sequence>